<reference evidence="2" key="1">
    <citation type="journal article" date="2021" name="Proc. Natl. Acad. Sci. U.S.A.">
        <title>Three genomes in the algal genus Volvox reveal the fate of a haploid sex-determining region after a transition to homothallism.</title>
        <authorList>
            <person name="Yamamoto K."/>
            <person name="Hamaji T."/>
            <person name="Kawai-Toyooka H."/>
            <person name="Matsuzaki R."/>
            <person name="Takahashi F."/>
            <person name="Nishimura Y."/>
            <person name="Kawachi M."/>
            <person name="Noguchi H."/>
            <person name="Minakuchi Y."/>
            <person name="Umen J.G."/>
            <person name="Toyoda A."/>
            <person name="Nozaki H."/>
        </authorList>
    </citation>
    <scope>NUCLEOTIDE SEQUENCE</scope>
    <source>
        <strain evidence="2">NIES-3780</strain>
    </source>
</reference>
<protein>
    <submittedName>
        <fullName evidence="2">Uncharacterized protein</fullName>
    </submittedName>
</protein>
<dbReference type="AlphaFoldDB" id="A0A8J4EZ89"/>
<evidence type="ECO:0000313" key="3">
    <source>
        <dbReference type="Proteomes" id="UP000747399"/>
    </source>
</evidence>
<organism evidence="2 3">
    <name type="scientific">Volvox africanus</name>
    <dbReference type="NCBI Taxonomy" id="51714"/>
    <lineage>
        <taxon>Eukaryota</taxon>
        <taxon>Viridiplantae</taxon>
        <taxon>Chlorophyta</taxon>
        <taxon>core chlorophytes</taxon>
        <taxon>Chlorophyceae</taxon>
        <taxon>CS clade</taxon>
        <taxon>Chlamydomonadales</taxon>
        <taxon>Volvocaceae</taxon>
        <taxon>Volvox</taxon>
    </lineage>
</organism>
<accession>A0A8J4EZ89</accession>
<feature type="region of interest" description="Disordered" evidence="1">
    <location>
        <begin position="279"/>
        <end position="317"/>
    </location>
</feature>
<sequence length="317" mass="35465">MPNGLNGPISTWTPVICLLCGEIKEATHTAIIASYAEINPIWLEAAQSVETRKQEEDRQQQEQRVHPLPDCKTVMAMIIRRLGWRLPGSSTTVPIYGLTVRQATQLQGGPALEQRQQLMAAFVQEARDVLGATAQFDSENEVNHFHATLARLWSDVRWENKNKETLWRLAVDGVPLPGNTHLSRMPTQPCGCGTFGGSTSPLSFPRMHHFWEWPIAQAVRDQIDRHLPSSATTEGSMGWHHLWLIQAPPGCDQAPWDVIAMAVLSSMEHGRHCLRAATRGQRQMETNDPRQPPCPQLQTRVERGPRQWSGSCCQGAP</sequence>
<dbReference type="EMBL" id="BNCO01000017">
    <property type="protein sequence ID" value="GIL54222.1"/>
    <property type="molecule type" value="Genomic_DNA"/>
</dbReference>
<gene>
    <name evidence="2" type="ORF">Vafri_9793</name>
</gene>
<dbReference type="Proteomes" id="UP000747399">
    <property type="component" value="Unassembled WGS sequence"/>
</dbReference>
<name>A0A8J4EZ89_9CHLO</name>
<feature type="compositionally biased region" description="Polar residues" evidence="1">
    <location>
        <begin position="308"/>
        <end position="317"/>
    </location>
</feature>
<evidence type="ECO:0000256" key="1">
    <source>
        <dbReference type="SAM" id="MobiDB-lite"/>
    </source>
</evidence>
<proteinExistence type="predicted"/>
<keyword evidence="3" id="KW-1185">Reference proteome</keyword>
<evidence type="ECO:0000313" key="2">
    <source>
        <dbReference type="EMBL" id="GIL54222.1"/>
    </source>
</evidence>
<comment type="caution">
    <text evidence="2">The sequence shown here is derived from an EMBL/GenBank/DDBJ whole genome shotgun (WGS) entry which is preliminary data.</text>
</comment>